<accession>A0A6L2KMK3</accession>
<organism evidence="2">
    <name type="scientific">Tanacetum cinerariifolium</name>
    <name type="common">Dalmatian daisy</name>
    <name type="synonym">Chrysanthemum cinerariifolium</name>
    <dbReference type="NCBI Taxonomy" id="118510"/>
    <lineage>
        <taxon>Eukaryota</taxon>
        <taxon>Viridiplantae</taxon>
        <taxon>Streptophyta</taxon>
        <taxon>Embryophyta</taxon>
        <taxon>Tracheophyta</taxon>
        <taxon>Spermatophyta</taxon>
        <taxon>Magnoliopsida</taxon>
        <taxon>eudicotyledons</taxon>
        <taxon>Gunneridae</taxon>
        <taxon>Pentapetalae</taxon>
        <taxon>asterids</taxon>
        <taxon>campanulids</taxon>
        <taxon>Asterales</taxon>
        <taxon>Asteraceae</taxon>
        <taxon>Asteroideae</taxon>
        <taxon>Anthemideae</taxon>
        <taxon>Anthemidinae</taxon>
        <taxon>Tanacetum</taxon>
    </lineage>
</organism>
<dbReference type="Gene3D" id="3.60.10.10">
    <property type="entry name" value="Endonuclease/exonuclease/phosphatase"/>
    <property type="match status" value="1"/>
</dbReference>
<name>A0A6L2KMK3_TANCI</name>
<reference evidence="2" key="1">
    <citation type="journal article" date="2019" name="Sci. Rep.">
        <title>Draft genome of Tanacetum cinerariifolium, the natural source of mosquito coil.</title>
        <authorList>
            <person name="Yamashiro T."/>
            <person name="Shiraishi A."/>
            <person name="Satake H."/>
            <person name="Nakayama K."/>
        </authorList>
    </citation>
    <scope>NUCLEOTIDE SEQUENCE</scope>
</reference>
<dbReference type="EMBL" id="BKCJ010002759">
    <property type="protein sequence ID" value="GEU50733.1"/>
    <property type="molecule type" value="Genomic_DNA"/>
</dbReference>
<keyword evidence="2" id="KW-0548">Nucleotidyltransferase</keyword>
<feature type="domain" description="Reverse transcriptase" evidence="1">
    <location>
        <begin position="480"/>
        <end position="592"/>
    </location>
</feature>
<gene>
    <name evidence="2" type="ORF">Tci_022711</name>
</gene>
<evidence type="ECO:0000259" key="1">
    <source>
        <dbReference type="Pfam" id="PF00078"/>
    </source>
</evidence>
<sequence length="684" mass="77521">MVWIDIEGIPFRAWSKANFEKIARKWGELVHLDNPNDLNKYSMRICVKIKVHHVIVESFKVIVKGKIFIIRAKEVTGWAPDFVDADPSSSEDESDKSMDLNQDWLNDKDAEVVEDSLPHQVSIVSGDPFGLNDLIFNQPKNKEGVLPDKAQSGASFPPGFTPLNSNHESPVMECTSNIPSPIQGLKSADINSLGEVNVQGLGGKDKKKWVRNLCSSNRLNFISVQETKMVNFLDYVIRNMCGTMSFDFASIPAQGRSGGSWLPSNTDLLISVYSPQELSLKRVLWTFLTDTINHWRGEVVVMGDFNEAISFVVSRGRFLCGASRNLEHGGSIFSKSHGSAQNKLEALKQRLKAWSSTGLPDDAMNRLKLARDLDTINEKEALDLAQKAKVRWAIEGDENSNLELANDLEVDVTSDEIKKAVWDCGPDKSPGPDGFTLDFFKRFWSIVEEDVILAVKEFFSSGVIPNGCNSSFIALIPKTAFIKGRQIMNGPIILNEVISWCKAKKEKAFFFKVDFQKAFDSVRWDHIDDILNKFGFGSIWRRWIKGCLISSKASVLVNGSPTEEFSFHRGLHQGDPLSLFLFIFVMESLHVSFQRLIDCAWNSWFANVRLNSLQKSILEASFSSLWRHIWIFRNAFLFSDKKPLKSMLFDNFVSHTYVWVKNRCRFLNCNWVDWLRDPLNAISM</sequence>
<keyword evidence="2" id="KW-0695">RNA-directed DNA polymerase</keyword>
<dbReference type="PANTHER" id="PTHR46890:SF50">
    <property type="entry name" value="RNA-DIRECTED DNA POLYMERASE, EUKARYOTA, REVERSE TRANSCRIPTASE ZINC-BINDING DOMAIN PROTEIN-RELATED"/>
    <property type="match status" value="1"/>
</dbReference>
<evidence type="ECO:0000313" key="2">
    <source>
        <dbReference type="EMBL" id="GEU50733.1"/>
    </source>
</evidence>
<dbReference type="InterPro" id="IPR036691">
    <property type="entry name" value="Endo/exonu/phosph_ase_sf"/>
</dbReference>
<dbReference type="GO" id="GO:0003964">
    <property type="term" value="F:RNA-directed DNA polymerase activity"/>
    <property type="evidence" value="ECO:0007669"/>
    <property type="project" value="UniProtKB-KW"/>
</dbReference>
<dbReference type="AlphaFoldDB" id="A0A6L2KMK3"/>
<dbReference type="SUPFAM" id="SSF56219">
    <property type="entry name" value="DNase I-like"/>
    <property type="match status" value="1"/>
</dbReference>
<dbReference type="PANTHER" id="PTHR46890">
    <property type="entry name" value="NON-LTR RETROLELEMENT REVERSE TRANSCRIPTASE-LIKE PROTEIN-RELATED"/>
    <property type="match status" value="1"/>
</dbReference>
<dbReference type="InterPro" id="IPR000477">
    <property type="entry name" value="RT_dom"/>
</dbReference>
<protein>
    <submittedName>
        <fullName evidence="2">RNA-directed DNA polymerase, eukaryota, reverse transcriptase zinc-binding domain protein</fullName>
    </submittedName>
</protein>
<dbReference type="Pfam" id="PF00078">
    <property type="entry name" value="RVT_1"/>
    <property type="match status" value="1"/>
</dbReference>
<proteinExistence type="predicted"/>
<keyword evidence="2" id="KW-0808">Transferase</keyword>
<comment type="caution">
    <text evidence="2">The sequence shown here is derived from an EMBL/GenBank/DDBJ whole genome shotgun (WGS) entry which is preliminary data.</text>
</comment>
<dbReference type="InterPro" id="IPR052343">
    <property type="entry name" value="Retrotransposon-Effector_Assoc"/>
</dbReference>